<dbReference type="AlphaFoldDB" id="A0A382LFG0"/>
<sequence>VNPFFKDSKVNLFLVVANNQTVVGRVALIENYIYNKNSSEQIGFFGMFEVVNDKQAADLLFSEAEKWCLKKKFNKLIGPVNFSINHECGLLVDGFDTPPVIGIPYNFSYYQDLIESFGFRKYKDLVSLRMELPSMPEYLESAMSRITKRKRFIVRPFCLNKFDEEIDSMWRIYNESWKDNWGFVPMSKMEFQYFANEMRGF</sequence>
<protein>
    <recommendedName>
        <fullName evidence="2">N-acetyltransferase domain-containing protein</fullName>
    </recommendedName>
</protein>
<reference evidence="1" key="1">
    <citation type="submission" date="2018-05" db="EMBL/GenBank/DDBJ databases">
        <authorList>
            <person name="Lanie J.A."/>
            <person name="Ng W.-L."/>
            <person name="Kazmierczak K.M."/>
            <person name="Andrzejewski T.M."/>
            <person name="Davidsen T.M."/>
            <person name="Wayne K.J."/>
            <person name="Tettelin H."/>
            <person name="Glass J.I."/>
            <person name="Rusch D."/>
            <person name="Podicherti R."/>
            <person name="Tsui H.-C.T."/>
            <person name="Winkler M.E."/>
        </authorList>
    </citation>
    <scope>NUCLEOTIDE SEQUENCE</scope>
</reference>
<dbReference type="PANTHER" id="PTHR41368">
    <property type="entry name" value="PROTEIN YGHO"/>
    <property type="match status" value="1"/>
</dbReference>
<dbReference type="InterPro" id="IPR016181">
    <property type="entry name" value="Acyl_CoA_acyltransferase"/>
</dbReference>
<dbReference type="SUPFAM" id="SSF55729">
    <property type="entry name" value="Acyl-CoA N-acyltransferases (Nat)"/>
    <property type="match status" value="1"/>
</dbReference>
<accession>A0A382LFG0</accession>
<gene>
    <name evidence="1" type="ORF">METZ01_LOCUS288210</name>
</gene>
<feature type="non-terminal residue" evidence="1">
    <location>
        <position position="1"/>
    </location>
</feature>
<dbReference type="InterPro" id="IPR039968">
    <property type="entry name" value="BcerS-like"/>
</dbReference>
<evidence type="ECO:0000313" key="1">
    <source>
        <dbReference type="EMBL" id="SVC35356.1"/>
    </source>
</evidence>
<evidence type="ECO:0008006" key="2">
    <source>
        <dbReference type="Google" id="ProtNLM"/>
    </source>
</evidence>
<organism evidence="1">
    <name type="scientific">marine metagenome</name>
    <dbReference type="NCBI Taxonomy" id="408172"/>
    <lineage>
        <taxon>unclassified sequences</taxon>
        <taxon>metagenomes</taxon>
        <taxon>ecological metagenomes</taxon>
    </lineage>
</organism>
<feature type="non-terminal residue" evidence="1">
    <location>
        <position position="201"/>
    </location>
</feature>
<name>A0A382LFG0_9ZZZZ</name>
<dbReference type="PANTHER" id="PTHR41368:SF1">
    <property type="entry name" value="PROTEIN YGHO"/>
    <property type="match status" value="1"/>
</dbReference>
<dbReference type="EMBL" id="UINC01086680">
    <property type="protein sequence ID" value="SVC35356.1"/>
    <property type="molecule type" value="Genomic_DNA"/>
</dbReference>
<proteinExistence type="predicted"/>